<dbReference type="EMBL" id="SHMF01000001">
    <property type="protein sequence ID" value="TAA37742.1"/>
    <property type="molecule type" value="Genomic_DNA"/>
</dbReference>
<name>A0A4Q8LZ12_9GAMM</name>
<dbReference type="RefSeq" id="WP_130522694.1">
    <property type="nucleotide sequence ID" value="NZ_SHLZ01000003.1"/>
</dbReference>
<organism evidence="1 2">
    <name type="scientific">Pseudoxanthomonas winnipegensis</name>
    <dbReference type="NCBI Taxonomy" id="2480810"/>
    <lineage>
        <taxon>Bacteria</taxon>
        <taxon>Pseudomonadati</taxon>
        <taxon>Pseudomonadota</taxon>
        <taxon>Gammaproteobacteria</taxon>
        <taxon>Lysobacterales</taxon>
        <taxon>Lysobacteraceae</taxon>
        <taxon>Pseudoxanthomonas</taxon>
    </lineage>
</organism>
<dbReference type="AlphaFoldDB" id="A0A4Q8LZ12"/>
<dbReference type="Proteomes" id="UP000292087">
    <property type="component" value="Unassembled WGS sequence"/>
</dbReference>
<comment type="caution">
    <text evidence="1">The sequence shown here is derived from an EMBL/GenBank/DDBJ whole genome shotgun (WGS) entry which is preliminary data.</text>
</comment>
<reference evidence="1 2" key="1">
    <citation type="submission" date="2019-02" db="EMBL/GenBank/DDBJ databases">
        <title>WGS of Pseudoxanthomonas species novum from clinical isolates.</title>
        <authorList>
            <person name="Bernier A.-M."/>
            <person name="Bernard K."/>
            <person name="Vachon A."/>
        </authorList>
    </citation>
    <scope>NUCLEOTIDE SEQUENCE [LARGE SCALE GENOMIC DNA]</scope>
    <source>
        <strain evidence="1 2">NML140781</strain>
    </source>
</reference>
<protein>
    <submittedName>
        <fullName evidence="1">Uncharacterized protein</fullName>
    </submittedName>
</protein>
<accession>A0A4Q8LZ12</accession>
<gene>
    <name evidence="1" type="ORF">EA656_03530</name>
</gene>
<sequence>MVFEKISESLFADLWDIAQPKEEDIFPGVKPKLAHYTTSQTLDAIMSGRELWMSHPRLMNDIEELELGLRAGEKVIAGSARLQKVCGSQKEHAAFVRAYYRHADAARMDPSQFSYISCFCCHGPDDNDGLLSMWRAYGATAGVRLSSLTQQR</sequence>
<evidence type="ECO:0000313" key="2">
    <source>
        <dbReference type="Proteomes" id="UP000292087"/>
    </source>
</evidence>
<evidence type="ECO:0000313" key="1">
    <source>
        <dbReference type="EMBL" id="TAA37742.1"/>
    </source>
</evidence>
<proteinExistence type="predicted"/>